<gene>
    <name evidence="1" type="ORF">FHS03_001393</name>
</gene>
<reference evidence="1 2" key="1">
    <citation type="submission" date="2020-08" db="EMBL/GenBank/DDBJ databases">
        <title>Genomic Encyclopedia of Type Strains, Phase III (KMG-III): the genomes of soil and plant-associated and newly described type strains.</title>
        <authorList>
            <person name="Whitman W."/>
        </authorList>
    </citation>
    <scope>NUCLEOTIDE SEQUENCE [LARGE SCALE GENOMIC DNA]</scope>
    <source>
        <strain evidence="1 2">CECT 8897</strain>
    </source>
</reference>
<protein>
    <submittedName>
        <fullName evidence="1">Uncharacterized protein</fullName>
    </submittedName>
</protein>
<keyword evidence="2" id="KW-1185">Reference proteome</keyword>
<accession>A0A7W5B880</accession>
<comment type="caution">
    <text evidence="1">The sequence shown here is derived from an EMBL/GenBank/DDBJ whole genome shotgun (WGS) entry which is preliminary data.</text>
</comment>
<dbReference type="EMBL" id="JACHXD010000003">
    <property type="protein sequence ID" value="MBB3118362.1"/>
    <property type="molecule type" value="Genomic_DNA"/>
</dbReference>
<evidence type="ECO:0000313" key="2">
    <source>
        <dbReference type="Proteomes" id="UP000541535"/>
    </source>
</evidence>
<dbReference type="RefSeq" id="WP_183440291.1">
    <property type="nucleotide sequence ID" value="NZ_JACHXD010000003.1"/>
</dbReference>
<name>A0A7W5B880_9BURK</name>
<sequence length="199" mass="22130">MSYLTLPEAAAYINRRSSHKIEPAALLRAGVHGALLISAPFSGFMRNMTYSRNEDVLGLLIIPPRHLLEIELEGETRILGALSLDGGAMYSPQVKRTSQQLVILVSELDRFIPMLCSPLSDDTAQPSVEELPRMQNAWDTEVLSKLQYDANQPGITHRKLAEKHGVSRQMIGKMLVRAKEQLGPVKATAFDGLKVRNRK</sequence>
<proteinExistence type="predicted"/>
<dbReference type="AlphaFoldDB" id="A0A7W5B880"/>
<evidence type="ECO:0000313" key="1">
    <source>
        <dbReference type="EMBL" id="MBB3118362.1"/>
    </source>
</evidence>
<dbReference type="Proteomes" id="UP000541535">
    <property type="component" value="Unassembled WGS sequence"/>
</dbReference>
<organism evidence="1 2">
    <name type="scientific">Pseudoduganella violacea</name>
    <dbReference type="NCBI Taxonomy" id="1715466"/>
    <lineage>
        <taxon>Bacteria</taxon>
        <taxon>Pseudomonadati</taxon>
        <taxon>Pseudomonadota</taxon>
        <taxon>Betaproteobacteria</taxon>
        <taxon>Burkholderiales</taxon>
        <taxon>Oxalobacteraceae</taxon>
        <taxon>Telluria group</taxon>
        <taxon>Pseudoduganella</taxon>
    </lineage>
</organism>